<dbReference type="SFLD" id="SFLDS00019">
    <property type="entry name" value="Glutathione_Transferase_(cytos"/>
    <property type="match status" value="1"/>
</dbReference>
<evidence type="ECO:0000256" key="1">
    <source>
        <dbReference type="ARBA" id="ARBA00007409"/>
    </source>
</evidence>
<comment type="similarity">
    <text evidence="1">Belongs to the GST superfamily.</text>
</comment>
<feature type="domain" description="GST N-terminal" evidence="2">
    <location>
        <begin position="16"/>
        <end position="94"/>
    </location>
</feature>
<protein>
    <recommendedName>
        <fullName evidence="6">Glutathione transferase</fullName>
    </recommendedName>
</protein>
<reference evidence="4 5" key="1">
    <citation type="journal article" date="2024" name="Science">
        <title>Giant polyketide synthase enzymes in the biosynthesis of giant marine polyether toxins.</title>
        <authorList>
            <person name="Fallon T.R."/>
            <person name="Shende V.V."/>
            <person name="Wierzbicki I.H."/>
            <person name="Pendleton A.L."/>
            <person name="Watervoot N.F."/>
            <person name="Auber R.P."/>
            <person name="Gonzalez D.J."/>
            <person name="Wisecaver J.H."/>
            <person name="Moore B.S."/>
        </authorList>
    </citation>
    <scope>NUCLEOTIDE SEQUENCE [LARGE SCALE GENOMIC DNA]</scope>
    <source>
        <strain evidence="4 5">12B1</strain>
    </source>
</reference>
<dbReference type="Gene3D" id="3.40.30.10">
    <property type="entry name" value="Glutaredoxin"/>
    <property type="match status" value="1"/>
</dbReference>
<evidence type="ECO:0000313" key="5">
    <source>
        <dbReference type="Proteomes" id="UP001515480"/>
    </source>
</evidence>
<comment type="caution">
    <text evidence="4">The sequence shown here is derived from an EMBL/GenBank/DDBJ whole genome shotgun (WGS) entry which is preliminary data.</text>
</comment>
<dbReference type="InterPro" id="IPR036282">
    <property type="entry name" value="Glutathione-S-Trfase_C_sf"/>
</dbReference>
<dbReference type="EMBL" id="JBGBPQ010000011">
    <property type="protein sequence ID" value="KAL1515799.1"/>
    <property type="molecule type" value="Genomic_DNA"/>
</dbReference>
<dbReference type="SFLD" id="SFLDG00358">
    <property type="entry name" value="Main_(cytGST)"/>
    <property type="match status" value="1"/>
</dbReference>
<evidence type="ECO:0008006" key="6">
    <source>
        <dbReference type="Google" id="ProtNLM"/>
    </source>
</evidence>
<dbReference type="AlphaFoldDB" id="A0AB34JB97"/>
<sequence>MAEEPTQDPFPNGGPADGVVVYGGKTSRVVKVLWVCAELRVKAYHLPVMQQRSAAWFAAINPKKQVPAFKDGTLTLHESNTICHYLASKYGPETRAPDGTVSASNGGILPLTHEASAIASMWTEFAETTIAPAQNPVFFGLVRKGPVGCAASPTGEKLPGCPSDEQLRAHVLKLQQAWSIFNEALAGKDYVTGDRFTLGDVCAAVQANRLIRNNGFGCPELALDGFPHVVSWFSRVSARPAFQEQVAPYYS</sequence>
<dbReference type="InterPro" id="IPR004046">
    <property type="entry name" value="GST_C"/>
</dbReference>
<keyword evidence="5" id="KW-1185">Reference proteome</keyword>
<evidence type="ECO:0000259" key="2">
    <source>
        <dbReference type="PROSITE" id="PS50404"/>
    </source>
</evidence>
<feature type="domain" description="GST C-terminal" evidence="3">
    <location>
        <begin position="112"/>
        <end position="251"/>
    </location>
</feature>
<dbReference type="InterPro" id="IPR040079">
    <property type="entry name" value="Glutathione_S-Trfase"/>
</dbReference>
<dbReference type="Gene3D" id="1.20.1050.10">
    <property type="match status" value="1"/>
</dbReference>
<dbReference type="SUPFAM" id="SSF52833">
    <property type="entry name" value="Thioredoxin-like"/>
    <property type="match status" value="1"/>
</dbReference>
<dbReference type="Pfam" id="PF00043">
    <property type="entry name" value="GST_C"/>
    <property type="match status" value="1"/>
</dbReference>
<dbReference type="Pfam" id="PF13417">
    <property type="entry name" value="GST_N_3"/>
    <property type="match status" value="1"/>
</dbReference>
<evidence type="ECO:0000313" key="4">
    <source>
        <dbReference type="EMBL" id="KAL1515799.1"/>
    </source>
</evidence>
<evidence type="ECO:0000259" key="3">
    <source>
        <dbReference type="PROSITE" id="PS50405"/>
    </source>
</evidence>
<dbReference type="InterPro" id="IPR004045">
    <property type="entry name" value="Glutathione_S-Trfase_N"/>
</dbReference>
<organism evidence="4 5">
    <name type="scientific">Prymnesium parvum</name>
    <name type="common">Toxic golden alga</name>
    <dbReference type="NCBI Taxonomy" id="97485"/>
    <lineage>
        <taxon>Eukaryota</taxon>
        <taxon>Haptista</taxon>
        <taxon>Haptophyta</taxon>
        <taxon>Prymnesiophyceae</taxon>
        <taxon>Prymnesiales</taxon>
        <taxon>Prymnesiaceae</taxon>
        <taxon>Prymnesium</taxon>
    </lineage>
</organism>
<dbReference type="SUPFAM" id="SSF47616">
    <property type="entry name" value="GST C-terminal domain-like"/>
    <property type="match status" value="1"/>
</dbReference>
<proteinExistence type="inferred from homology"/>
<dbReference type="PANTHER" id="PTHR44051">
    <property type="entry name" value="GLUTATHIONE S-TRANSFERASE-RELATED"/>
    <property type="match status" value="1"/>
</dbReference>
<dbReference type="InterPro" id="IPR010987">
    <property type="entry name" value="Glutathione-S-Trfase_C-like"/>
</dbReference>
<gene>
    <name evidence="4" type="ORF">AB1Y20_002415</name>
</gene>
<name>A0AB34JB97_PRYPA</name>
<dbReference type="PANTHER" id="PTHR44051:SF19">
    <property type="entry name" value="DISULFIDE-BOND OXIDOREDUCTASE YFCG"/>
    <property type="match status" value="1"/>
</dbReference>
<dbReference type="InterPro" id="IPR036249">
    <property type="entry name" value="Thioredoxin-like_sf"/>
</dbReference>
<accession>A0AB34JB97</accession>
<dbReference type="PROSITE" id="PS50404">
    <property type="entry name" value="GST_NTER"/>
    <property type="match status" value="1"/>
</dbReference>
<dbReference type="Proteomes" id="UP001515480">
    <property type="component" value="Unassembled WGS sequence"/>
</dbReference>
<dbReference type="PROSITE" id="PS50405">
    <property type="entry name" value="GST_CTER"/>
    <property type="match status" value="1"/>
</dbReference>